<keyword evidence="3" id="KW-1185">Reference proteome</keyword>
<accession>A0AAV7MXV0</accession>
<comment type="caution">
    <text evidence="2">The sequence shown here is derived from an EMBL/GenBank/DDBJ whole genome shotgun (WGS) entry which is preliminary data.</text>
</comment>
<feature type="region of interest" description="Disordered" evidence="1">
    <location>
        <begin position="130"/>
        <end position="160"/>
    </location>
</feature>
<dbReference type="AlphaFoldDB" id="A0AAV7MXV0"/>
<protein>
    <submittedName>
        <fullName evidence="2">Uncharacterized protein</fullName>
    </submittedName>
</protein>
<sequence length="218" mass="24988">MSCGVRETVNDLRRFPVERRVSTIHPNTQLLTKKAFPFRVNFYSCRQASAYWLRPRASGFKQPPALEQRRRPLTTPAEGASGFQNATCVHCCYRLSTKRLAFRSAPLPRDSSPGAWLTFIIFPRAGSQAARQFSPGRKPDRTLARQKTRRSGSTEPGPPIAFLTEATQRLRCRHIRRHTSPTTITIKTPFAFFKEYLRQRQYKKPEAPEQAGRRAWGP</sequence>
<evidence type="ECO:0000256" key="1">
    <source>
        <dbReference type="SAM" id="MobiDB-lite"/>
    </source>
</evidence>
<name>A0AAV7MXV0_PLEWA</name>
<dbReference type="EMBL" id="JANPWB010000013">
    <property type="protein sequence ID" value="KAJ1106818.1"/>
    <property type="molecule type" value="Genomic_DNA"/>
</dbReference>
<evidence type="ECO:0000313" key="2">
    <source>
        <dbReference type="EMBL" id="KAJ1106818.1"/>
    </source>
</evidence>
<evidence type="ECO:0000313" key="3">
    <source>
        <dbReference type="Proteomes" id="UP001066276"/>
    </source>
</evidence>
<organism evidence="2 3">
    <name type="scientific">Pleurodeles waltl</name>
    <name type="common">Iberian ribbed newt</name>
    <dbReference type="NCBI Taxonomy" id="8319"/>
    <lineage>
        <taxon>Eukaryota</taxon>
        <taxon>Metazoa</taxon>
        <taxon>Chordata</taxon>
        <taxon>Craniata</taxon>
        <taxon>Vertebrata</taxon>
        <taxon>Euteleostomi</taxon>
        <taxon>Amphibia</taxon>
        <taxon>Batrachia</taxon>
        <taxon>Caudata</taxon>
        <taxon>Salamandroidea</taxon>
        <taxon>Salamandridae</taxon>
        <taxon>Pleurodelinae</taxon>
        <taxon>Pleurodeles</taxon>
    </lineage>
</organism>
<reference evidence="2" key="1">
    <citation type="journal article" date="2022" name="bioRxiv">
        <title>Sequencing and chromosome-scale assembly of the giantPleurodeles waltlgenome.</title>
        <authorList>
            <person name="Brown T."/>
            <person name="Elewa A."/>
            <person name="Iarovenko S."/>
            <person name="Subramanian E."/>
            <person name="Araus A.J."/>
            <person name="Petzold A."/>
            <person name="Susuki M."/>
            <person name="Suzuki K.-i.T."/>
            <person name="Hayashi T."/>
            <person name="Toyoda A."/>
            <person name="Oliveira C."/>
            <person name="Osipova E."/>
            <person name="Leigh N.D."/>
            <person name="Simon A."/>
            <person name="Yun M.H."/>
        </authorList>
    </citation>
    <scope>NUCLEOTIDE SEQUENCE</scope>
    <source>
        <strain evidence="2">20211129_DDA</strain>
        <tissue evidence="2">Liver</tissue>
    </source>
</reference>
<proteinExistence type="predicted"/>
<dbReference type="Proteomes" id="UP001066276">
    <property type="component" value="Chromosome 9"/>
</dbReference>
<gene>
    <name evidence="2" type="ORF">NDU88_004216</name>
</gene>